<evidence type="ECO:0000313" key="3">
    <source>
        <dbReference type="Proteomes" id="UP000011083"/>
    </source>
</evidence>
<keyword evidence="3" id="KW-1185">Reference proteome</keyword>
<dbReference type="OMA" id="QYSIDIF"/>
<dbReference type="VEuPathDB" id="AmoebaDB:ACA1_339910"/>
<evidence type="ECO:0000313" key="2">
    <source>
        <dbReference type="EMBL" id="ELR13243.1"/>
    </source>
</evidence>
<dbReference type="AlphaFoldDB" id="L8GKJ1"/>
<organism evidence="2 3">
    <name type="scientific">Acanthamoeba castellanii (strain ATCC 30010 / Neff)</name>
    <dbReference type="NCBI Taxonomy" id="1257118"/>
    <lineage>
        <taxon>Eukaryota</taxon>
        <taxon>Amoebozoa</taxon>
        <taxon>Discosea</taxon>
        <taxon>Longamoebia</taxon>
        <taxon>Centramoebida</taxon>
        <taxon>Acanthamoebidae</taxon>
        <taxon>Acanthamoeba</taxon>
    </lineage>
</organism>
<proteinExistence type="predicted"/>
<gene>
    <name evidence="2" type="ORF">ACA1_339910</name>
</gene>
<feature type="region of interest" description="Disordered" evidence="1">
    <location>
        <begin position="232"/>
        <end position="254"/>
    </location>
</feature>
<protein>
    <submittedName>
        <fullName evidence="2">Uncharacterized protein</fullName>
    </submittedName>
</protein>
<dbReference type="KEGG" id="acan:ACA1_339910"/>
<dbReference type="OrthoDB" id="21001at2759"/>
<dbReference type="GeneID" id="14913777"/>
<accession>L8GKJ1</accession>
<dbReference type="RefSeq" id="XP_004335256.1">
    <property type="nucleotide sequence ID" value="XM_004335208.1"/>
</dbReference>
<sequence>MDASEAPDDTGLLPTEESGLIPYAKLAYGHFFESRKDDLTRWWLQLIEKSTDSFLRSLGYDFDAVPFHYIDQPPRSMPVILKNLQMIRFLLKASGKNLDSGSLPMRRHLLDGLVNPLKRVIYSRIDEYAHSVMLFLWNECNSLLGLHLADTDGHLSFAPSAMPPCTATSDRKGKGRASGADDDGVLVPCADLESIKERLQRTDTIPEGRRKVLLSLLGDIHYIDEMKRLEQDFFGDPSAPPQERQKKSPPSDIVPVTGLIVGKLHRLENELKTVVEHWSRRGL</sequence>
<evidence type="ECO:0000256" key="1">
    <source>
        <dbReference type="SAM" id="MobiDB-lite"/>
    </source>
</evidence>
<reference evidence="2 3" key="1">
    <citation type="journal article" date="2013" name="Genome Biol.">
        <title>Genome of Acanthamoeba castellanii highlights extensive lateral gene transfer and early evolution of tyrosine kinase signaling.</title>
        <authorList>
            <person name="Clarke M."/>
            <person name="Lohan A.J."/>
            <person name="Liu B."/>
            <person name="Lagkouvardos I."/>
            <person name="Roy S."/>
            <person name="Zafar N."/>
            <person name="Bertelli C."/>
            <person name="Schilde C."/>
            <person name="Kianianmomeni A."/>
            <person name="Burglin T.R."/>
            <person name="Frech C."/>
            <person name="Turcotte B."/>
            <person name="Kopec K.O."/>
            <person name="Synnott J.M."/>
            <person name="Choo C."/>
            <person name="Paponov I."/>
            <person name="Finkler A."/>
            <person name="Soon Heng Tan C."/>
            <person name="Hutchins A.P."/>
            <person name="Weinmeier T."/>
            <person name="Rattei T."/>
            <person name="Chu J.S."/>
            <person name="Gimenez G."/>
            <person name="Irimia M."/>
            <person name="Rigden D.J."/>
            <person name="Fitzpatrick D.A."/>
            <person name="Lorenzo-Morales J."/>
            <person name="Bateman A."/>
            <person name="Chiu C.H."/>
            <person name="Tang P."/>
            <person name="Hegemann P."/>
            <person name="Fromm H."/>
            <person name="Raoult D."/>
            <person name="Greub G."/>
            <person name="Miranda-Saavedra D."/>
            <person name="Chen N."/>
            <person name="Nash P."/>
            <person name="Ginger M.L."/>
            <person name="Horn M."/>
            <person name="Schaap P."/>
            <person name="Caler L."/>
            <person name="Loftus B."/>
        </authorList>
    </citation>
    <scope>NUCLEOTIDE SEQUENCE [LARGE SCALE GENOMIC DNA]</scope>
    <source>
        <strain evidence="2 3">Neff</strain>
    </source>
</reference>
<dbReference type="STRING" id="1257118.L8GKJ1"/>
<dbReference type="Proteomes" id="UP000011083">
    <property type="component" value="Unassembled WGS sequence"/>
</dbReference>
<name>L8GKJ1_ACACF</name>
<dbReference type="EMBL" id="KB008096">
    <property type="protein sequence ID" value="ELR13243.1"/>
    <property type="molecule type" value="Genomic_DNA"/>
</dbReference>